<dbReference type="GO" id="GO:0008270">
    <property type="term" value="F:zinc ion binding"/>
    <property type="evidence" value="ECO:0007669"/>
    <property type="project" value="UniProtKB-KW"/>
</dbReference>
<keyword evidence="3" id="KW-0862">Zinc</keyword>
<proteinExistence type="predicted"/>
<dbReference type="InterPro" id="IPR019401">
    <property type="entry name" value="Znf_CHCC"/>
</dbReference>
<feature type="region of interest" description="Disordered" evidence="1">
    <location>
        <begin position="27"/>
        <end position="49"/>
    </location>
</feature>
<feature type="domain" description="Zinc finger CHCC-type" evidence="2">
    <location>
        <begin position="105"/>
        <end position="140"/>
    </location>
</feature>
<name>A0AAD4RAF0_9BILA</name>
<protein>
    <submittedName>
        <fullName evidence="3">Zinc-finger domain-containing protein</fullName>
    </submittedName>
</protein>
<accession>A0AAD4RAF0</accession>
<gene>
    <name evidence="3" type="ORF">DdX_00499</name>
</gene>
<dbReference type="EMBL" id="JAKKPZ010000001">
    <property type="protein sequence ID" value="KAI1728328.1"/>
    <property type="molecule type" value="Genomic_DNA"/>
</dbReference>
<dbReference type="AlphaFoldDB" id="A0AAD4RAF0"/>
<dbReference type="FunFam" id="2.60.260.40:FF:000003">
    <property type="entry name" value="NADH dehydrogenase [ubiquinone] iron-sulfur protein 6, mitochondrial"/>
    <property type="match status" value="1"/>
</dbReference>
<dbReference type="Pfam" id="PF10276">
    <property type="entry name" value="zf-CHCC"/>
    <property type="match status" value="1"/>
</dbReference>
<evidence type="ECO:0000313" key="3">
    <source>
        <dbReference type="EMBL" id="KAI1728328.1"/>
    </source>
</evidence>
<sequence>MKHLLKLPTRVIGVRCRALVSARFKGTDESKKPDDLPVTAPSKRAPSPTEIKKDNAVYDQITHTGQAWDSADHRLSRFTYSEKQVNPNIAAHLIAEIPPIASDEHVVFCDGGNPALGHPKVYINLDKPGTHACGYCGLRYYNVHATKQEDMDNAHIQV</sequence>
<dbReference type="GO" id="GO:0006120">
    <property type="term" value="P:mitochondrial electron transport, NADH to ubiquinone"/>
    <property type="evidence" value="ECO:0007669"/>
    <property type="project" value="TreeGrafter"/>
</dbReference>
<keyword evidence="3" id="KW-0479">Metal-binding</keyword>
<evidence type="ECO:0000256" key="1">
    <source>
        <dbReference type="SAM" id="MobiDB-lite"/>
    </source>
</evidence>
<evidence type="ECO:0000259" key="2">
    <source>
        <dbReference type="Pfam" id="PF10276"/>
    </source>
</evidence>
<reference evidence="3" key="1">
    <citation type="submission" date="2022-01" db="EMBL/GenBank/DDBJ databases">
        <title>Genome Sequence Resource for Two Populations of Ditylenchus destructor, the Migratory Endoparasitic Phytonematode.</title>
        <authorList>
            <person name="Zhang H."/>
            <person name="Lin R."/>
            <person name="Xie B."/>
        </authorList>
    </citation>
    <scope>NUCLEOTIDE SEQUENCE</scope>
    <source>
        <strain evidence="3">BazhouSP</strain>
    </source>
</reference>
<dbReference type="PANTHER" id="PTHR13156:SF0">
    <property type="entry name" value="NADH DEHYDROGENASE [UBIQUINONE] IRON-SULFUR PROTEIN 6, MITOCHONDRIAL"/>
    <property type="match status" value="1"/>
</dbReference>
<dbReference type="GO" id="GO:0005739">
    <property type="term" value="C:mitochondrion"/>
    <property type="evidence" value="ECO:0007669"/>
    <property type="project" value="GOC"/>
</dbReference>
<comment type="caution">
    <text evidence="3">The sequence shown here is derived from an EMBL/GenBank/DDBJ whole genome shotgun (WGS) entry which is preliminary data.</text>
</comment>
<keyword evidence="4" id="KW-1185">Reference proteome</keyword>
<keyword evidence="3" id="KW-0863">Zinc-finger</keyword>
<dbReference type="PANTHER" id="PTHR13156">
    <property type="entry name" value="NADH-UBIQUINONE OXIDOREDUCTASE 13 KD-A SUBUNIT"/>
    <property type="match status" value="1"/>
</dbReference>
<dbReference type="Gene3D" id="2.60.260.40">
    <property type="entry name" value="q5lls5 like domains"/>
    <property type="match status" value="1"/>
</dbReference>
<dbReference type="Proteomes" id="UP001201812">
    <property type="component" value="Unassembled WGS sequence"/>
</dbReference>
<evidence type="ECO:0000313" key="4">
    <source>
        <dbReference type="Proteomes" id="UP001201812"/>
    </source>
</evidence>
<organism evidence="3 4">
    <name type="scientific">Ditylenchus destructor</name>
    <dbReference type="NCBI Taxonomy" id="166010"/>
    <lineage>
        <taxon>Eukaryota</taxon>
        <taxon>Metazoa</taxon>
        <taxon>Ecdysozoa</taxon>
        <taxon>Nematoda</taxon>
        <taxon>Chromadorea</taxon>
        <taxon>Rhabditida</taxon>
        <taxon>Tylenchina</taxon>
        <taxon>Tylenchomorpha</taxon>
        <taxon>Sphaerularioidea</taxon>
        <taxon>Anguinidae</taxon>
        <taxon>Anguininae</taxon>
        <taxon>Ditylenchus</taxon>
    </lineage>
</organism>